<sequence length="78" mass="8598">MAALEEIRAGRVYDCRPDRGSGQEHPPPLIRSLLATGLARTDRLHLDIATDGALINRDGRHSDLLYVLAPYTMSASIR</sequence>
<evidence type="ECO:0000313" key="2">
    <source>
        <dbReference type="Proteomes" id="UP000216215"/>
    </source>
</evidence>
<gene>
    <name evidence="1" type="ORF">CIT25_02295</name>
</gene>
<evidence type="ECO:0000313" key="1">
    <source>
        <dbReference type="EMBL" id="PAQ03908.1"/>
    </source>
</evidence>
<dbReference type="AlphaFoldDB" id="A0AB36RH46"/>
<reference evidence="2" key="1">
    <citation type="submission" date="2017-08" db="EMBL/GenBank/DDBJ databases">
        <title>Mesorhizobium wenxinae sp. nov., a novel rhizobial species isolated from root nodules of chickpea (Cicer arietinum L.).</title>
        <authorList>
            <person name="Zhang J."/>
        </authorList>
    </citation>
    <scope>NUCLEOTIDE SEQUENCE [LARGE SCALE GENOMIC DNA]</scope>
    <source>
        <strain evidence="2">USDA 3392</strain>
    </source>
</reference>
<accession>A0AB36RH46</accession>
<dbReference type="EMBL" id="NPKI01000005">
    <property type="protein sequence ID" value="PAQ03908.1"/>
    <property type="molecule type" value="Genomic_DNA"/>
</dbReference>
<organism evidence="1 2">
    <name type="scientific">Mesorhizobium mediterraneum</name>
    <dbReference type="NCBI Taxonomy" id="43617"/>
    <lineage>
        <taxon>Bacteria</taxon>
        <taxon>Pseudomonadati</taxon>
        <taxon>Pseudomonadota</taxon>
        <taxon>Alphaproteobacteria</taxon>
        <taxon>Hyphomicrobiales</taxon>
        <taxon>Phyllobacteriaceae</taxon>
        <taxon>Mesorhizobium</taxon>
    </lineage>
</organism>
<comment type="caution">
    <text evidence="1">The sequence shown here is derived from an EMBL/GenBank/DDBJ whole genome shotgun (WGS) entry which is preliminary data.</text>
</comment>
<dbReference type="Proteomes" id="UP000216215">
    <property type="component" value="Unassembled WGS sequence"/>
</dbReference>
<keyword evidence="2" id="KW-1185">Reference proteome</keyword>
<protein>
    <submittedName>
        <fullName evidence="1">Uncharacterized protein</fullName>
    </submittedName>
</protein>
<name>A0AB36RH46_9HYPH</name>
<proteinExistence type="predicted"/>